<protein>
    <submittedName>
        <fullName evidence="1">Uncharacterized protein</fullName>
    </submittedName>
</protein>
<gene>
    <name evidence="1" type="ORF">G6F50_014480</name>
</gene>
<proteinExistence type="predicted"/>
<keyword evidence="2" id="KW-1185">Reference proteome</keyword>
<dbReference type="Proteomes" id="UP000740926">
    <property type="component" value="Unassembled WGS sequence"/>
</dbReference>
<evidence type="ECO:0000313" key="1">
    <source>
        <dbReference type="EMBL" id="KAG1539581.1"/>
    </source>
</evidence>
<accession>A0A9P7C776</accession>
<organism evidence="1 2">
    <name type="scientific">Rhizopus delemar</name>
    <dbReference type="NCBI Taxonomy" id="936053"/>
    <lineage>
        <taxon>Eukaryota</taxon>
        <taxon>Fungi</taxon>
        <taxon>Fungi incertae sedis</taxon>
        <taxon>Mucoromycota</taxon>
        <taxon>Mucoromycotina</taxon>
        <taxon>Mucoromycetes</taxon>
        <taxon>Mucorales</taxon>
        <taxon>Mucorineae</taxon>
        <taxon>Rhizopodaceae</taxon>
        <taxon>Rhizopus</taxon>
    </lineage>
</organism>
<comment type="caution">
    <text evidence="1">The sequence shown here is derived from an EMBL/GenBank/DDBJ whole genome shotgun (WGS) entry which is preliminary data.</text>
</comment>
<reference evidence="1 2" key="1">
    <citation type="journal article" date="2020" name="Microb. Genom.">
        <title>Genetic diversity of clinical and environmental Mucorales isolates obtained from an investigation of mucormycosis cases among solid organ transplant recipients.</title>
        <authorList>
            <person name="Nguyen M.H."/>
            <person name="Kaul D."/>
            <person name="Muto C."/>
            <person name="Cheng S.J."/>
            <person name="Richter R.A."/>
            <person name="Bruno V.M."/>
            <person name="Liu G."/>
            <person name="Beyhan S."/>
            <person name="Sundermann A.J."/>
            <person name="Mounaud S."/>
            <person name="Pasculle A.W."/>
            <person name="Nierman W.C."/>
            <person name="Driscoll E."/>
            <person name="Cumbie R."/>
            <person name="Clancy C.J."/>
            <person name="Dupont C.L."/>
        </authorList>
    </citation>
    <scope>NUCLEOTIDE SEQUENCE [LARGE SCALE GENOMIC DNA]</scope>
    <source>
        <strain evidence="1 2">GL24</strain>
    </source>
</reference>
<dbReference type="AlphaFoldDB" id="A0A9P7C776"/>
<sequence length="152" mass="16371">MQPGLVGHRRRIGVPAALELLPARMLQRDQALGVAAVAMARADLGVVGLVGCDERLAQVARDQRLGHAHRARGGRHPGRGGLVVRVDLQRGVRAGGGRAADQQRKVEALALHLACDVAHFFKRWGDQPGQADDVGMMLACGIEDLLRRYHDA</sequence>
<dbReference type="EMBL" id="JAANIU010006958">
    <property type="protein sequence ID" value="KAG1539581.1"/>
    <property type="molecule type" value="Genomic_DNA"/>
</dbReference>
<name>A0A9P7C776_9FUNG</name>
<evidence type="ECO:0000313" key="2">
    <source>
        <dbReference type="Proteomes" id="UP000740926"/>
    </source>
</evidence>